<protein>
    <submittedName>
        <fullName evidence="2">Pyridine nucleotide-disulfide oxidoreductase AMID-like protein</fullName>
    </submittedName>
</protein>
<organism evidence="2 3">
    <name type="scientific">Macrophomina phaseolina</name>
    <dbReference type="NCBI Taxonomy" id="35725"/>
    <lineage>
        <taxon>Eukaryota</taxon>
        <taxon>Fungi</taxon>
        <taxon>Dikarya</taxon>
        <taxon>Ascomycota</taxon>
        <taxon>Pezizomycotina</taxon>
        <taxon>Dothideomycetes</taxon>
        <taxon>Dothideomycetes incertae sedis</taxon>
        <taxon>Botryosphaeriales</taxon>
        <taxon>Botryosphaeriaceae</taxon>
        <taxon>Macrophomina</taxon>
    </lineage>
</organism>
<dbReference type="EMBL" id="JAGTJR010000036">
    <property type="protein sequence ID" value="KAH7036314.1"/>
    <property type="molecule type" value="Genomic_DNA"/>
</dbReference>
<keyword evidence="3" id="KW-1185">Reference proteome</keyword>
<gene>
    <name evidence="2" type="ORF">B0J12DRAFT_678869</name>
</gene>
<dbReference type="PRINTS" id="PR00411">
    <property type="entry name" value="PNDRDTASEI"/>
</dbReference>
<accession>A0ABQ8FYD0</accession>
<sequence length="472" mass="51203">MLELCAIRVDPSRTPQTGVSWGYVASSGTYTRSFLAICNFPPPFDPASPLTTMSPSAIANGARQQPFKILVIGGSYAGLASSLNLLDLCHGKPARFLPDTPAPAKKIPVEITLVDERDGFMHLISTPLAHASDEFTPKAWAKFDDVAALKAPGVRHLHGSVVSVDCEKKTAKISNKAGHEQIEESYDYLIVGSGLKRAWPVVAQSLDKNSYLAEVGNHIKGLKDARQGVVVVGGGAVGIEMAAELKLIYPSLRVTLIHSRDKLLSSEPLPDDFKDRTLAVLHETGVETIMGRRVLETTPATSEDGSPIYKLTLSDGSQVTTGQVVNALSKSIPTSSYLPKAILDEEGYVKVQPSLRFQDLVPNAEFHYAAGDIVKWSGIKRCGAAMHMGQYAAQNIHAHMLKEVPGVEPTWKELSEFPPMIGLAVGKKAVVYDPQEGTSDGEHLMKSYFEQDLGHQICWNYMQLGREFVAVA</sequence>
<dbReference type="Pfam" id="PF07992">
    <property type="entry name" value="Pyr_redox_2"/>
    <property type="match status" value="1"/>
</dbReference>
<dbReference type="PANTHER" id="PTHR43735:SF24">
    <property type="entry name" value="NUCLEOTIDE-DISULPHIDE OXIDOREDUCTASE AMID-LIKE, PUTATIVE (AFU_ORTHOLOGUE AFUA_1G17180)-RELATED"/>
    <property type="match status" value="1"/>
</dbReference>
<feature type="domain" description="FAD/NAD(P)-binding" evidence="1">
    <location>
        <begin position="67"/>
        <end position="389"/>
    </location>
</feature>
<evidence type="ECO:0000259" key="1">
    <source>
        <dbReference type="Pfam" id="PF07992"/>
    </source>
</evidence>
<proteinExistence type="predicted"/>
<evidence type="ECO:0000313" key="2">
    <source>
        <dbReference type="EMBL" id="KAH7036314.1"/>
    </source>
</evidence>
<reference evidence="2 3" key="1">
    <citation type="journal article" date="2021" name="Nat. Commun.">
        <title>Genetic determinants of endophytism in the Arabidopsis root mycobiome.</title>
        <authorList>
            <person name="Mesny F."/>
            <person name="Miyauchi S."/>
            <person name="Thiergart T."/>
            <person name="Pickel B."/>
            <person name="Atanasova L."/>
            <person name="Karlsson M."/>
            <person name="Huettel B."/>
            <person name="Barry K.W."/>
            <person name="Haridas S."/>
            <person name="Chen C."/>
            <person name="Bauer D."/>
            <person name="Andreopoulos W."/>
            <person name="Pangilinan J."/>
            <person name="LaButti K."/>
            <person name="Riley R."/>
            <person name="Lipzen A."/>
            <person name="Clum A."/>
            <person name="Drula E."/>
            <person name="Henrissat B."/>
            <person name="Kohler A."/>
            <person name="Grigoriev I.V."/>
            <person name="Martin F.M."/>
            <person name="Hacquard S."/>
        </authorList>
    </citation>
    <scope>NUCLEOTIDE SEQUENCE [LARGE SCALE GENOMIC DNA]</scope>
    <source>
        <strain evidence="2 3">MPI-SDFR-AT-0080</strain>
    </source>
</reference>
<evidence type="ECO:0000313" key="3">
    <source>
        <dbReference type="Proteomes" id="UP000774617"/>
    </source>
</evidence>
<dbReference type="PRINTS" id="PR00368">
    <property type="entry name" value="FADPNR"/>
</dbReference>
<dbReference type="Proteomes" id="UP000774617">
    <property type="component" value="Unassembled WGS sequence"/>
</dbReference>
<dbReference type="SUPFAM" id="SSF51905">
    <property type="entry name" value="FAD/NAD(P)-binding domain"/>
    <property type="match status" value="1"/>
</dbReference>
<comment type="caution">
    <text evidence="2">The sequence shown here is derived from an EMBL/GenBank/DDBJ whole genome shotgun (WGS) entry which is preliminary data.</text>
</comment>
<dbReference type="Gene3D" id="3.50.50.100">
    <property type="match status" value="1"/>
</dbReference>
<name>A0ABQ8FYD0_9PEZI</name>
<dbReference type="InterPro" id="IPR036188">
    <property type="entry name" value="FAD/NAD-bd_sf"/>
</dbReference>
<dbReference type="InterPro" id="IPR023753">
    <property type="entry name" value="FAD/NAD-binding_dom"/>
</dbReference>
<dbReference type="PANTHER" id="PTHR43735">
    <property type="entry name" value="APOPTOSIS-INDUCING FACTOR 1"/>
    <property type="match status" value="1"/>
</dbReference>